<dbReference type="InterPro" id="IPR028082">
    <property type="entry name" value="Peripla_BP_I"/>
</dbReference>
<dbReference type="GeneID" id="94232034"/>
<evidence type="ECO:0000256" key="2">
    <source>
        <dbReference type="ARBA" id="ARBA00023015"/>
    </source>
</evidence>
<proteinExistence type="predicted"/>
<evidence type="ECO:0000256" key="4">
    <source>
        <dbReference type="ARBA" id="ARBA00023163"/>
    </source>
</evidence>
<dbReference type="PANTHER" id="PTHR30146">
    <property type="entry name" value="LACI-RELATED TRANSCRIPTIONAL REPRESSOR"/>
    <property type="match status" value="1"/>
</dbReference>
<evidence type="ECO:0000313" key="6">
    <source>
        <dbReference type="EMBL" id="SBS61925.1"/>
    </source>
</evidence>
<dbReference type="EMBL" id="FLQP01000014">
    <property type="protein sequence ID" value="SBS61925.1"/>
    <property type="molecule type" value="Genomic_DNA"/>
</dbReference>
<dbReference type="Gene3D" id="1.10.260.40">
    <property type="entry name" value="lambda repressor-like DNA-binding domains"/>
    <property type="match status" value="1"/>
</dbReference>
<dbReference type="Gene3D" id="3.40.50.2300">
    <property type="match status" value="2"/>
</dbReference>
<dbReference type="PRINTS" id="PR00036">
    <property type="entry name" value="HTHLACI"/>
</dbReference>
<sequence>MTIRDVAKRAGVSIATVSRVLNGSDRVSEQAKLSVISAMEALNYQKPPAKRKKPTKLFAVIVRNMSNPFFTQLVDVLEEEAYKHGRSILLFNSRNNLQLEKTFLSECINHKVDGVFLIPRSLKKEHLEPLGELPFPVVLLTATDPTVASIGTHHQHGGEQVACYFARRGYRRIGFIGASDIQSDRFIGFQTELKSRDILLDKKHVLAPYTTESLTEYIQHLIVDNFSPLEAVFCSDDISASHLFNGLKSVDSQLLERVDIVGFDDTFIAQSLGFSSVKQPIHQIALLGFDMMMELIQIGESFPKAMLLEPTVVIRHTPKVPSISRSPEILRNNVQQR</sequence>
<evidence type="ECO:0000256" key="1">
    <source>
        <dbReference type="ARBA" id="ARBA00022491"/>
    </source>
</evidence>
<dbReference type="InterPro" id="IPR010982">
    <property type="entry name" value="Lambda_DNA-bd_dom_sf"/>
</dbReference>
<keyword evidence="3" id="KW-0238">DNA-binding</keyword>
<keyword evidence="4" id="KW-0804">Transcription</keyword>
<dbReference type="PROSITE" id="PS00356">
    <property type="entry name" value="HTH_LACI_1"/>
    <property type="match status" value="1"/>
</dbReference>
<evidence type="ECO:0000259" key="5">
    <source>
        <dbReference type="PROSITE" id="PS50932"/>
    </source>
</evidence>
<dbReference type="PANTHER" id="PTHR30146:SF95">
    <property type="entry name" value="RIBOSE OPERON REPRESSOR"/>
    <property type="match status" value="1"/>
</dbReference>
<dbReference type="InterPro" id="IPR046335">
    <property type="entry name" value="LacI/GalR-like_sensor"/>
</dbReference>
<dbReference type="Pfam" id="PF00356">
    <property type="entry name" value="LacI"/>
    <property type="match status" value="1"/>
</dbReference>
<dbReference type="CDD" id="cd01392">
    <property type="entry name" value="HTH_LacI"/>
    <property type="match status" value="1"/>
</dbReference>
<dbReference type="AlphaFoldDB" id="A0A1C3IKI5"/>
<protein>
    <submittedName>
        <fullName evidence="6">HTH-type transcriptional regulator GalR</fullName>
    </submittedName>
</protein>
<dbReference type="Pfam" id="PF13377">
    <property type="entry name" value="Peripla_BP_3"/>
    <property type="match status" value="1"/>
</dbReference>
<evidence type="ECO:0000313" key="7">
    <source>
        <dbReference type="Proteomes" id="UP000092876"/>
    </source>
</evidence>
<gene>
    <name evidence="6" type="primary">galR_1</name>
    <name evidence="6" type="ORF">VAT7223_00901</name>
</gene>
<evidence type="ECO:0000256" key="3">
    <source>
        <dbReference type="ARBA" id="ARBA00023125"/>
    </source>
</evidence>
<dbReference type="SUPFAM" id="SSF53822">
    <property type="entry name" value="Periplasmic binding protein-like I"/>
    <property type="match status" value="1"/>
</dbReference>
<keyword evidence="2" id="KW-0805">Transcription regulation</keyword>
<dbReference type="GO" id="GO:0000976">
    <property type="term" value="F:transcription cis-regulatory region binding"/>
    <property type="evidence" value="ECO:0007669"/>
    <property type="project" value="TreeGrafter"/>
</dbReference>
<dbReference type="GO" id="GO:0003700">
    <property type="term" value="F:DNA-binding transcription factor activity"/>
    <property type="evidence" value="ECO:0007669"/>
    <property type="project" value="TreeGrafter"/>
</dbReference>
<dbReference type="RefSeq" id="WP_065678448.1">
    <property type="nucleotide sequence ID" value="NZ_AP025460.1"/>
</dbReference>
<dbReference type="SUPFAM" id="SSF47413">
    <property type="entry name" value="lambda repressor-like DNA-binding domains"/>
    <property type="match status" value="1"/>
</dbReference>
<feature type="domain" description="HTH lacI-type" evidence="5">
    <location>
        <begin position="1"/>
        <end position="55"/>
    </location>
</feature>
<organism evidence="6 7">
    <name type="scientific">Vibrio atlanticus</name>
    <dbReference type="NCBI Taxonomy" id="693153"/>
    <lineage>
        <taxon>Bacteria</taxon>
        <taxon>Pseudomonadati</taxon>
        <taxon>Pseudomonadota</taxon>
        <taxon>Gammaproteobacteria</taxon>
        <taxon>Vibrionales</taxon>
        <taxon>Vibrionaceae</taxon>
        <taxon>Vibrio</taxon>
    </lineage>
</organism>
<dbReference type="Proteomes" id="UP000092876">
    <property type="component" value="Unassembled WGS sequence"/>
</dbReference>
<dbReference type="InterPro" id="IPR000843">
    <property type="entry name" value="HTH_LacI"/>
</dbReference>
<name>A0A1C3IKI5_9VIBR</name>
<reference evidence="7" key="1">
    <citation type="submission" date="2016-06" db="EMBL/GenBank/DDBJ databases">
        <authorList>
            <person name="Rodrigo-Torres Lidia"/>
            <person name="Arahal R.David."/>
        </authorList>
    </citation>
    <scope>NUCLEOTIDE SEQUENCE [LARGE SCALE GENOMIC DNA]</scope>
    <source>
        <strain evidence="7">CECT 7223</strain>
    </source>
</reference>
<keyword evidence="1" id="KW-0678">Repressor</keyword>
<dbReference type="SMART" id="SM00354">
    <property type="entry name" value="HTH_LACI"/>
    <property type="match status" value="1"/>
</dbReference>
<dbReference type="PROSITE" id="PS50932">
    <property type="entry name" value="HTH_LACI_2"/>
    <property type="match status" value="1"/>
</dbReference>
<accession>A0A1C3IKI5</accession>